<protein>
    <submittedName>
        <fullName evidence="4">Chemotaxis protein</fullName>
    </submittedName>
</protein>
<sequence>MGTPVALLGRSGPARERMREALSLIGARVVLEDEPGAIDARTLADAEPAAVLVALEPAIEDALEALESVLNQPGMTVIFDEAELAARREGWDAQRWARHLSAKLHGHDDVLPPGAEQEPSWTPEPGLPITPAELHSAQPVAPHLQAAAQALDEVPGDALFAASTLELAPEEAFVMPVVERAQPMLEPIDNPFADAPRAPVDSAPPAAPAAPQGNTALGDSSTWGLVEDVAIVERVRTEVQYDHLPDGGLSLVDLESAAAAKPKGAVLVMAGIGGPDAIRRLLGALPAEFPRAVLIRMPLDGGQYGNLVRQMGRVSPLPVELAEAGLALAAGKAYILPDGVGLAAGEGTLSFAEGESAAVLVPALPADDSAVLLLSGASEALVPDVLALAEQGAWVAGQSAEGCYDPAAAARLVQQGRPSGDPVQLAQSLAERWPG</sequence>
<evidence type="ECO:0000259" key="3">
    <source>
        <dbReference type="PROSITE" id="PS50122"/>
    </source>
</evidence>
<evidence type="ECO:0000256" key="2">
    <source>
        <dbReference type="SAM" id="MobiDB-lite"/>
    </source>
</evidence>
<comment type="caution">
    <text evidence="1">Lacks conserved residue(s) required for the propagation of feature annotation.</text>
</comment>
<dbReference type="Gene3D" id="3.40.50.180">
    <property type="entry name" value="Methylesterase CheB, C-terminal domain"/>
    <property type="match status" value="1"/>
</dbReference>
<evidence type="ECO:0000313" key="4">
    <source>
        <dbReference type="EMBL" id="KRG44851.1"/>
    </source>
</evidence>
<dbReference type="InterPro" id="IPR000673">
    <property type="entry name" value="Sig_transdc_resp-reg_Me-estase"/>
</dbReference>
<dbReference type="GO" id="GO:0005737">
    <property type="term" value="C:cytoplasm"/>
    <property type="evidence" value="ECO:0007669"/>
    <property type="project" value="InterPro"/>
</dbReference>
<evidence type="ECO:0000313" key="5">
    <source>
        <dbReference type="Proteomes" id="UP000051802"/>
    </source>
</evidence>
<dbReference type="Pfam" id="PF01339">
    <property type="entry name" value="CheB_methylest"/>
    <property type="match status" value="1"/>
</dbReference>
<feature type="region of interest" description="Disordered" evidence="2">
    <location>
        <begin position="198"/>
        <end position="219"/>
    </location>
</feature>
<dbReference type="SUPFAM" id="SSF52738">
    <property type="entry name" value="Methylesterase CheB, C-terminal domain"/>
    <property type="match status" value="1"/>
</dbReference>
<comment type="caution">
    <text evidence="4">The sequence shown here is derived from an EMBL/GenBank/DDBJ whole genome shotgun (WGS) entry which is preliminary data.</text>
</comment>
<dbReference type="STRING" id="676599.ARC20_07775"/>
<evidence type="ECO:0000256" key="1">
    <source>
        <dbReference type="PROSITE-ProRule" id="PRU00050"/>
    </source>
</evidence>
<dbReference type="GO" id="GO:0000156">
    <property type="term" value="F:phosphorelay response regulator activity"/>
    <property type="evidence" value="ECO:0007669"/>
    <property type="project" value="InterPro"/>
</dbReference>
<feature type="domain" description="CheB-type methylesterase" evidence="3">
    <location>
        <begin position="259"/>
        <end position="339"/>
    </location>
</feature>
<name>A0A0R0AWS2_9GAMM</name>
<dbReference type="InterPro" id="IPR035909">
    <property type="entry name" value="CheB_C"/>
</dbReference>
<dbReference type="EMBL" id="LLXU01000066">
    <property type="protein sequence ID" value="KRG44851.1"/>
    <property type="molecule type" value="Genomic_DNA"/>
</dbReference>
<dbReference type="AlphaFoldDB" id="A0A0R0AWS2"/>
<dbReference type="GO" id="GO:0008984">
    <property type="term" value="F:protein-glutamate methylesterase activity"/>
    <property type="evidence" value="ECO:0007669"/>
    <property type="project" value="InterPro"/>
</dbReference>
<gene>
    <name evidence="4" type="ORF">ARC20_07775</name>
</gene>
<keyword evidence="5" id="KW-1185">Reference proteome</keyword>
<dbReference type="GO" id="GO:0006935">
    <property type="term" value="P:chemotaxis"/>
    <property type="evidence" value="ECO:0007669"/>
    <property type="project" value="InterPro"/>
</dbReference>
<accession>A0A0R0AWS2</accession>
<reference evidence="4 5" key="1">
    <citation type="submission" date="2015-10" db="EMBL/GenBank/DDBJ databases">
        <title>Genome sequencing and analysis of members of genus Stenotrophomonas.</title>
        <authorList>
            <person name="Patil P.P."/>
            <person name="Midha S."/>
            <person name="Patil P.B."/>
        </authorList>
    </citation>
    <scope>NUCLEOTIDE SEQUENCE [LARGE SCALE GENOMIC DNA]</scope>
    <source>
        <strain evidence="4 5">JCM 16536</strain>
    </source>
</reference>
<dbReference type="PROSITE" id="PS50122">
    <property type="entry name" value="CHEB"/>
    <property type="match status" value="1"/>
</dbReference>
<dbReference type="OrthoDB" id="9793421at2"/>
<organism evidence="4 5">
    <name type="scientific">Stenotrophomonas panacihumi</name>
    <dbReference type="NCBI Taxonomy" id="676599"/>
    <lineage>
        <taxon>Bacteria</taxon>
        <taxon>Pseudomonadati</taxon>
        <taxon>Pseudomonadota</taxon>
        <taxon>Gammaproteobacteria</taxon>
        <taxon>Lysobacterales</taxon>
        <taxon>Lysobacteraceae</taxon>
        <taxon>Stenotrophomonas</taxon>
    </lineage>
</organism>
<proteinExistence type="predicted"/>
<dbReference type="Proteomes" id="UP000051802">
    <property type="component" value="Unassembled WGS sequence"/>
</dbReference>